<dbReference type="EMBL" id="JABCKI010006048">
    <property type="protein sequence ID" value="KAG5635647.1"/>
    <property type="molecule type" value="Genomic_DNA"/>
</dbReference>
<proteinExistence type="predicted"/>
<keyword evidence="1" id="KW-0853">WD repeat</keyword>
<sequence>MTSNSSEKLSLPITTIERNFLSVIDDVNAGLLPFEKFWVSCYKTAQPSVHAKIQAELDERNRDLVLLKSIEGDVAIEKGSDGVYTISCETLGIRSIPVPLPVQEYLDPERSNPQRPQRITAFDVSPDSTRFATGFLDGSVFLYPISPSSTSPSPTQRITPSIPSRATARLHLSTITSLQFFPSSRVLLCAGADFSFSILPADLPDASSSTTHPSTSTSTSTSVRLTPARVLRGHTRPITATAILGRGKTLLSASLDGSVRLWAAASAAELARVHAAHPILSMVLDSPGAGKEETDEAYTHTVVCGLQDGSVQVFTLRTPANTFEPVYRTPPASAAGGVSALAYSPESRRLVAGSSRGVVSVWEVGDAPAAKLIVSFARGEAGVEGLAFLPSGEGGELRIAVATADGLPYVASMVGAEVRVHCELVGGEVDPVRVVRVRTAVAHEGKAVSDVWTAGDDAVVRRWRI</sequence>
<dbReference type="PANTHER" id="PTHR19879">
    <property type="entry name" value="TRANSCRIPTION INITIATION FACTOR TFIID"/>
    <property type="match status" value="1"/>
</dbReference>
<dbReference type="SUPFAM" id="SSF50978">
    <property type="entry name" value="WD40 repeat-like"/>
    <property type="match status" value="1"/>
</dbReference>
<dbReference type="Pfam" id="PF00400">
    <property type="entry name" value="WD40"/>
    <property type="match status" value="3"/>
</dbReference>
<dbReference type="InterPro" id="IPR036322">
    <property type="entry name" value="WD40_repeat_dom_sf"/>
</dbReference>
<evidence type="ECO:0000313" key="3">
    <source>
        <dbReference type="Proteomes" id="UP000717328"/>
    </source>
</evidence>
<protein>
    <recommendedName>
        <fullName evidence="4">WD40 repeat-like protein</fullName>
    </recommendedName>
</protein>
<name>A0A9P7FV32_9AGAR</name>
<evidence type="ECO:0000313" key="2">
    <source>
        <dbReference type="EMBL" id="KAG5635647.1"/>
    </source>
</evidence>
<comment type="caution">
    <text evidence="2">The sequence shown here is derived from an EMBL/GenBank/DDBJ whole genome shotgun (WGS) entry which is preliminary data.</text>
</comment>
<reference evidence="2" key="2">
    <citation type="submission" date="2021-10" db="EMBL/GenBank/DDBJ databases">
        <title>Phylogenomics reveals ancestral predisposition of the termite-cultivated fungus Termitomyces towards a domesticated lifestyle.</title>
        <authorList>
            <person name="Auxier B."/>
            <person name="Grum-Grzhimaylo A."/>
            <person name="Cardenas M.E."/>
            <person name="Lodge J.D."/>
            <person name="Laessoe T."/>
            <person name="Pedersen O."/>
            <person name="Smith M.E."/>
            <person name="Kuyper T.W."/>
            <person name="Franco-Molano E.A."/>
            <person name="Baroni T.J."/>
            <person name="Aanen D.K."/>
        </authorList>
    </citation>
    <scope>NUCLEOTIDE SEQUENCE</scope>
    <source>
        <strain evidence="2">D49</strain>
    </source>
</reference>
<dbReference type="InterPro" id="IPR015943">
    <property type="entry name" value="WD40/YVTN_repeat-like_dom_sf"/>
</dbReference>
<evidence type="ECO:0008006" key="4">
    <source>
        <dbReference type="Google" id="ProtNLM"/>
    </source>
</evidence>
<dbReference type="Proteomes" id="UP000717328">
    <property type="component" value="Unassembled WGS sequence"/>
</dbReference>
<accession>A0A9P7FV32</accession>
<dbReference type="InterPro" id="IPR001680">
    <property type="entry name" value="WD40_rpt"/>
</dbReference>
<dbReference type="SMART" id="SM00320">
    <property type="entry name" value="WD40"/>
    <property type="match status" value="4"/>
</dbReference>
<dbReference type="Gene3D" id="2.130.10.10">
    <property type="entry name" value="YVTN repeat-like/Quinoprotein amine dehydrogenase"/>
    <property type="match status" value="2"/>
</dbReference>
<feature type="repeat" description="WD" evidence="1">
    <location>
        <begin position="338"/>
        <end position="364"/>
    </location>
</feature>
<organism evidence="2 3">
    <name type="scientific">Sphagnurus paluster</name>
    <dbReference type="NCBI Taxonomy" id="117069"/>
    <lineage>
        <taxon>Eukaryota</taxon>
        <taxon>Fungi</taxon>
        <taxon>Dikarya</taxon>
        <taxon>Basidiomycota</taxon>
        <taxon>Agaricomycotina</taxon>
        <taxon>Agaricomycetes</taxon>
        <taxon>Agaricomycetidae</taxon>
        <taxon>Agaricales</taxon>
        <taxon>Tricholomatineae</taxon>
        <taxon>Lyophyllaceae</taxon>
        <taxon>Sphagnurus</taxon>
    </lineage>
</organism>
<dbReference type="PROSITE" id="PS50082">
    <property type="entry name" value="WD_REPEATS_2"/>
    <property type="match status" value="2"/>
</dbReference>
<reference evidence="2" key="1">
    <citation type="submission" date="2021-02" db="EMBL/GenBank/DDBJ databases">
        <authorList>
            <person name="Nieuwenhuis M."/>
            <person name="Van De Peppel L.J.J."/>
        </authorList>
    </citation>
    <scope>NUCLEOTIDE SEQUENCE</scope>
    <source>
        <strain evidence="2">D49</strain>
    </source>
</reference>
<dbReference type="PROSITE" id="PS50294">
    <property type="entry name" value="WD_REPEATS_REGION"/>
    <property type="match status" value="1"/>
</dbReference>
<feature type="repeat" description="WD" evidence="1">
    <location>
        <begin position="231"/>
        <end position="272"/>
    </location>
</feature>
<keyword evidence="3" id="KW-1185">Reference proteome</keyword>
<gene>
    <name evidence="2" type="ORF">H0H81_010534</name>
</gene>
<evidence type="ECO:0000256" key="1">
    <source>
        <dbReference type="PROSITE-ProRule" id="PRU00221"/>
    </source>
</evidence>
<dbReference type="AlphaFoldDB" id="A0A9P7FV32"/>
<dbReference type="PANTHER" id="PTHR19879:SF9">
    <property type="entry name" value="TRANSCRIPTION INITIATION FACTOR TFIID SUBUNIT 5"/>
    <property type="match status" value="1"/>
</dbReference>
<dbReference type="OrthoDB" id="10257301at2759"/>